<evidence type="ECO:0000313" key="1">
    <source>
        <dbReference type="EMBL" id="KAH9783375.1"/>
    </source>
</evidence>
<accession>A0ACB8MCM6</accession>
<organism evidence="1 2">
    <name type="scientific">Citrus sinensis</name>
    <name type="common">Sweet orange</name>
    <name type="synonym">Citrus aurantium var. sinensis</name>
    <dbReference type="NCBI Taxonomy" id="2711"/>
    <lineage>
        <taxon>Eukaryota</taxon>
        <taxon>Viridiplantae</taxon>
        <taxon>Streptophyta</taxon>
        <taxon>Embryophyta</taxon>
        <taxon>Tracheophyta</taxon>
        <taxon>Spermatophyta</taxon>
        <taxon>Magnoliopsida</taxon>
        <taxon>eudicotyledons</taxon>
        <taxon>Gunneridae</taxon>
        <taxon>Pentapetalae</taxon>
        <taxon>rosids</taxon>
        <taxon>malvids</taxon>
        <taxon>Sapindales</taxon>
        <taxon>Rutaceae</taxon>
        <taxon>Aurantioideae</taxon>
        <taxon>Citrus</taxon>
    </lineage>
</organism>
<gene>
    <name evidence="1" type="ORF">KPL71_009287</name>
</gene>
<keyword evidence="2" id="KW-1185">Reference proteome</keyword>
<evidence type="ECO:0000313" key="2">
    <source>
        <dbReference type="Proteomes" id="UP000829398"/>
    </source>
</evidence>
<protein>
    <submittedName>
        <fullName evidence="1">Uncharacterized protein</fullName>
    </submittedName>
</protein>
<name>A0ACB8MCM6_CITSI</name>
<comment type="caution">
    <text evidence="1">The sequence shown here is derived from an EMBL/GenBank/DDBJ whole genome shotgun (WGS) entry which is preliminary data.</text>
</comment>
<dbReference type="EMBL" id="CM039172">
    <property type="protein sequence ID" value="KAH9783375.1"/>
    <property type="molecule type" value="Genomic_DNA"/>
</dbReference>
<sequence length="803" mass="88814">MAASVDHSACETDNPLLRLRPKKRFVGVRQRPSGRWVAEIKDSTQGVRLWLGTYDRPEDAALAYDEAACALRGPRARLNFPRLLNQVPADAVRKKRYQPISGEAAFRSWLLEKSSWYGGGHQVSICEKRSLVGDSSRKLQLRELFSPADINEPADAFRKKIKPFYAGSHSEFQSMRPYDGQTVFTSWHFGESSQHHRGTGKISICKKKCLDGESVLLKAKGLADVRKKVQAICGGCPLEFLCAPPATSFSIRQGEGSSQEHMIIQVDHDSASSIKLASSSLNENASSSASDHQSVRASALPEDRDIETRAALSRAQSMSEKLPFDVNKLNKIILLLSTEECLALLAILFSGGSSLSTNARILMRGAGICSAVGFYSSLGSSVLKYIGKAEQTAPFLTADRIFGIPEIRSCGGKGKNLMHALKVFTEDLHPAEKIGNRIVNDPAISLFSKEKLSPCKKKSLAVGSSQKSQFPVLHDPPKKLKEFFGGSHLYDEATAFTSWHFGESSEDDGDQMVHIIQVDHLGHDDRDSASSKPIQLVSPALSDLQACAQFQGNKPSGFVEFMSENEAPAASLNETVNGTTQNKSFVGILKKTREPRYDFQTSSEIDILDDGYRWRKYGQKRDKKIRPYYHAQWYAQKAVRNTRPPSLFLIKDSVFLESILQVFEIGFVRDRGNSKNFYEESDHEFLGVPLGVGVTAFGIRRHLGWRAQGRGGEVHTIQVDHNFARSIQLMSPALIEKTSSASNHQSIRASAPPEDRDVWALLCPPMQEFSCVGRGSAVPLGFIPAWAVMAYNVAVKLNRLLDF</sequence>
<reference evidence="2" key="1">
    <citation type="journal article" date="2023" name="Hortic. Res.">
        <title>A chromosome-level phased genome enabling allele-level studies in sweet orange: a case study on citrus Huanglongbing tolerance.</title>
        <authorList>
            <person name="Wu B."/>
            <person name="Yu Q."/>
            <person name="Deng Z."/>
            <person name="Duan Y."/>
            <person name="Luo F."/>
            <person name="Gmitter F. Jr."/>
        </authorList>
    </citation>
    <scope>NUCLEOTIDE SEQUENCE [LARGE SCALE GENOMIC DNA]</scope>
    <source>
        <strain evidence="2">cv. Valencia</strain>
    </source>
</reference>
<proteinExistence type="predicted"/>
<dbReference type="Proteomes" id="UP000829398">
    <property type="component" value="Chromosome 3"/>
</dbReference>